<dbReference type="InterPro" id="IPR011990">
    <property type="entry name" value="TPR-like_helical_dom_sf"/>
</dbReference>
<keyword evidence="2" id="KW-1133">Transmembrane helix</keyword>
<dbReference type="Gene3D" id="1.25.40.10">
    <property type="entry name" value="Tetratricopeptide repeat domain"/>
    <property type="match status" value="3"/>
</dbReference>
<name>A0A1H6Y3I4_9BACT</name>
<evidence type="ECO:0000313" key="4">
    <source>
        <dbReference type="EMBL" id="SEJ35006.1"/>
    </source>
</evidence>
<dbReference type="SUPFAM" id="SSF48452">
    <property type="entry name" value="TPR-like"/>
    <property type="match status" value="2"/>
</dbReference>
<feature type="repeat" description="TPR" evidence="1">
    <location>
        <begin position="617"/>
        <end position="650"/>
    </location>
</feature>
<dbReference type="STRING" id="1416801.SAMN05192553_103399"/>
<proteinExistence type="predicted"/>
<evidence type="ECO:0000313" key="5">
    <source>
        <dbReference type="Proteomes" id="UP000199403"/>
    </source>
</evidence>
<dbReference type="Proteomes" id="UP000199403">
    <property type="component" value="Unassembled WGS sequence"/>
</dbReference>
<gene>
    <name evidence="4" type="ORF">SAMN05192553_103399</name>
</gene>
<dbReference type="Pfam" id="PF17128">
    <property type="entry name" value="DUF5107"/>
    <property type="match status" value="1"/>
</dbReference>
<evidence type="ECO:0000256" key="1">
    <source>
        <dbReference type="PROSITE-ProRule" id="PRU00339"/>
    </source>
</evidence>
<dbReference type="InterPro" id="IPR033396">
    <property type="entry name" value="DUF5107"/>
</dbReference>
<dbReference type="PROSITE" id="PS50005">
    <property type="entry name" value="TPR"/>
    <property type="match status" value="1"/>
</dbReference>
<evidence type="ECO:0000259" key="3">
    <source>
        <dbReference type="Pfam" id="PF17128"/>
    </source>
</evidence>
<keyword evidence="1" id="KW-0802">TPR repeat</keyword>
<dbReference type="EMBL" id="FNZH01000003">
    <property type="protein sequence ID" value="SEJ35006.1"/>
    <property type="molecule type" value="Genomic_DNA"/>
</dbReference>
<keyword evidence="2" id="KW-0812">Transmembrane</keyword>
<protein>
    <submittedName>
        <fullName evidence="4">Tetratricopeptide repeat-containing protein</fullName>
    </submittedName>
</protein>
<evidence type="ECO:0000256" key="2">
    <source>
        <dbReference type="SAM" id="Phobius"/>
    </source>
</evidence>
<reference evidence="5" key="1">
    <citation type="submission" date="2016-10" db="EMBL/GenBank/DDBJ databases">
        <authorList>
            <person name="Varghese N."/>
            <person name="Submissions S."/>
        </authorList>
    </citation>
    <scope>NUCLEOTIDE SEQUENCE [LARGE SCALE GENOMIC DNA]</scope>
    <source>
        <strain evidence="5">IBRC-M 10761</strain>
    </source>
</reference>
<dbReference type="AlphaFoldDB" id="A0A1H6Y3I4"/>
<feature type="transmembrane region" description="Helical" evidence="2">
    <location>
        <begin position="27"/>
        <end position="49"/>
    </location>
</feature>
<keyword evidence="5" id="KW-1185">Reference proteome</keyword>
<dbReference type="InterPro" id="IPR019734">
    <property type="entry name" value="TPR_rpt"/>
</dbReference>
<dbReference type="SMART" id="SM00028">
    <property type="entry name" value="TPR"/>
    <property type="match status" value="3"/>
</dbReference>
<sequence>MLPFLIALIFLPKPHFFYWPAPFVHRFLLSFAFPLGIFGWFFVHLTMFVAPIFPKYLLTLLAVFLSQSLSWGQETRMVEAPVSYTTYPYSDPSPVPSLVYKPDIYPYFRFEGYSVDPVKKEWNRVSLENDYLRVTVMPEIGGRVWGAVEKSTGKDFIYENEVVKFRNIAMRGPWTSGGIEFNFGIIGHAPSTASPVDYITYENEDGSLTCVVGTMDLPSRTQWRAKINLPKDKAYFETEGIWYNPEPVRQPYYNWMTAAAHVGDDQEFFYPGHIALQHSGALMDWPLQEGRDVSLYANNAFGSSKSQHMAGSFQNHFGGYFHDQGYGFGHFSSYDDMPGKKLWLWALSRSGGIWEDLLTDENGQYMEFQAGRMLNQFSPSPRQPSPLTKAGFAPYTIDRWTDYWFPVKQIGGISAVSRSGVFHIQESEGALSIAINPLQTIQENLQVYINDKPAQILPINGQPMDVITKELTLDAPLQKLELVLGTEKVYSWASEDPMKLSRSFDKAGAEPLSAIEDLYYSARQDYYSRAYPEAQAKYEEILQKEPGHPQANIDYAELLFRFSRYEEAMEQIAQPLATDFFDPQANFVAGSIYRAMDRPIDALEAYGWASRSMEFRSAAYTAMAEIHLAENNLEKASDYANRALDFNVHNIMAFQVLAVKHRLAGEKQHAAEVLEKLWDIDPLNHFIRFEQYLIDPKPAAIEAFHSLINNEFPYQTHLELAATYLKYNRKSEALQVLTQSPPHALVDLWTAFLDENQQDSSLDALLAKAIAFVLPYRRETLAMLKQAREKRDHWKLDYYLALNQLAVNETAQAAALLSGIGEAADDAAFYLNRALLLEQLEGKDPLADLKKAWEMDTSQWRHWQHLARYRAENGQEKEALSLLKEATSRFSGNYVLEMDYIRVLNTLGQYKKAMALLDKINVLPYEGAGEGRALFETVYLNAALEDLQSKRWKSAGTKLEKSLEWPENLGVGKPFNTNETMQDYLLGLVAKAQNQEDLFRSHMQQVVDATENMSPNRPEQLLALFALEKLGESSEASALWEEIQGEGNEETVNFIGSLYGGSNQPITSDSGNRREALLEKIAGVSRSFR</sequence>
<organism evidence="4 5">
    <name type="scientific">Cyclobacterium xiamenense</name>
    <dbReference type="NCBI Taxonomy" id="1297121"/>
    <lineage>
        <taxon>Bacteria</taxon>
        <taxon>Pseudomonadati</taxon>
        <taxon>Bacteroidota</taxon>
        <taxon>Cytophagia</taxon>
        <taxon>Cytophagales</taxon>
        <taxon>Cyclobacteriaceae</taxon>
        <taxon>Cyclobacterium</taxon>
    </lineage>
</organism>
<accession>A0A1H6Y3I4</accession>
<keyword evidence="2" id="KW-0472">Membrane</keyword>
<feature type="domain" description="DUF5107" evidence="3">
    <location>
        <begin position="103"/>
        <end position="407"/>
    </location>
</feature>
<dbReference type="Pfam" id="PF14559">
    <property type="entry name" value="TPR_19"/>
    <property type="match status" value="2"/>
</dbReference>